<reference evidence="3 4" key="1">
    <citation type="journal article" date="2017" name="ISME J.">
        <title>Potential for microbial H2 and metal transformations associated with novel bacteria and archaea in deep terrestrial subsurface sediments.</title>
        <authorList>
            <person name="Hernsdorf A.W."/>
            <person name="Amano Y."/>
            <person name="Miyakawa K."/>
            <person name="Ise K."/>
            <person name="Suzuki Y."/>
            <person name="Anantharaman K."/>
            <person name="Probst A."/>
            <person name="Burstein D."/>
            <person name="Thomas B.C."/>
            <person name="Banfield J.F."/>
        </authorList>
    </citation>
    <scope>NUCLEOTIDE SEQUENCE [LARGE SCALE GENOMIC DNA]</scope>
    <source>
        <strain evidence="3">HGW-Wallbacteria-1</strain>
    </source>
</reference>
<comment type="caution">
    <text evidence="3">The sequence shown here is derived from an EMBL/GenBank/DDBJ whole genome shotgun (WGS) entry which is preliminary data.</text>
</comment>
<dbReference type="SUPFAM" id="SSF54523">
    <property type="entry name" value="Pili subunits"/>
    <property type="match status" value="1"/>
</dbReference>
<protein>
    <recommendedName>
        <fullName evidence="5">Type II secretion system protein</fullName>
    </recommendedName>
</protein>
<sequence>MSRWNKPLIRTECRGFTLIEIMVVVCIIGILMSMISFFYSKIKMDVYEKSCNQNMRTIFGAAQIYWIENGKLPANSQQLTCKLLCDDGYIKKIPKCPWAGKASNSSDAFYTITGESKDKVIVTCINRVTPKNAHGVYKYGDKK</sequence>
<evidence type="ECO:0000256" key="2">
    <source>
        <dbReference type="SAM" id="Phobius"/>
    </source>
</evidence>
<dbReference type="GO" id="GO:0015628">
    <property type="term" value="P:protein secretion by the type II secretion system"/>
    <property type="evidence" value="ECO:0007669"/>
    <property type="project" value="InterPro"/>
</dbReference>
<evidence type="ECO:0000256" key="1">
    <source>
        <dbReference type="ARBA" id="ARBA00022481"/>
    </source>
</evidence>
<feature type="transmembrane region" description="Helical" evidence="2">
    <location>
        <begin position="15"/>
        <end position="39"/>
    </location>
</feature>
<organism evidence="3 4">
    <name type="scientific">Candidatus Wallbacteria bacterium HGW-Wallbacteria-1</name>
    <dbReference type="NCBI Taxonomy" id="2013854"/>
    <lineage>
        <taxon>Bacteria</taxon>
        <taxon>Candidatus Walliibacteriota</taxon>
    </lineage>
</organism>
<dbReference type="Proteomes" id="UP000233256">
    <property type="component" value="Unassembled WGS sequence"/>
</dbReference>
<dbReference type="AlphaFoldDB" id="A0A2N1PTM7"/>
<evidence type="ECO:0008006" key="5">
    <source>
        <dbReference type="Google" id="ProtNLM"/>
    </source>
</evidence>
<dbReference type="EMBL" id="PGXC01000002">
    <property type="protein sequence ID" value="PKK91698.1"/>
    <property type="molecule type" value="Genomic_DNA"/>
</dbReference>
<accession>A0A2N1PTM7</accession>
<dbReference type="GO" id="GO:0015627">
    <property type="term" value="C:type II protein secretion system complex"/>
    <property type="evidence" value="ECO:0007669"/>
    <property type="project" value="InterPro"/>
</dbReference>
<dbReference type="InterPro" id="IPR000983">
    <property type="entry name" value="Bac_GSPG_pilin"/>
</dbReference>
<dbReference type="Gene3D" id="3.30.700.10">
    <property type="entry name" value="Glycoprotein, Type 4 Pilin"/>
    <property type="match status" value="1"/>
</dbReference>
<proteinExistence type="predicted"/>
<name>A0A2N1PTM7_9BACT</name>
<dbReference type="PRINTS" id="PR00813">
    <property type="entry name" value="BCTERIALGSPG"/>
</dbReference>
<gene>
    <name evidence="3" type="ORF">CVV64_03275</name>
</gene>
<keyword evidence="2" id="KW-0472">Membrane</keyword>
<dbReference type="InterPro" id="IPR012902">
    <property type="entry name" value="N_methyl_site"/>
</dbReference>
<keyword evidence="2" id="KW-0812">Transmembrane</keyword>
<dbReference type="Pfam" id="PF07963">
    <property type="entry name" value="N_methyl"/>
    <property type="match status" value="1"/>
</dbReference>
<evidence type="ECO:0000313" key="3">
    <source>
        <dbReference type="EMBL" id="PKK91698.1"/>
    </source>
</evidence>
<evidence type="ECO:0000313" key="4">
    <source>
        <dbReference type="Proteomes" id="UP000233256"/>
    </source>
</evidence>
<dbReference type="NCBIfam" id="TIGR02532">
    <property type="entry name" value="IV_pilin_GFxxxE"/>
    <property type="match status" value="1"/>
</dbReference>
<keyword evidence="1" id="KW-0488">Methylation</keyword>
<keyword evidence="2" id="KW-1133">Transmembrane helix</keyword>
<dbReference type="InterPro" id="IPR045584">
    <property type="entry name" value="Pilin-like"/>
</dbReference>